<evidence type="ECO:0000313" key="2">
    <source>
        <dbReference type="EMBL" id="PZQ58188.1"/>
    </source>
</evidence>
<dbReference type="AlphaFoldDB" id="A0A2W5P0U8"/>
<reference evidence="2 3" key="1">
    <citation type="submission" date="2017-08" db="EMBL/GenBank/DDBJ databases">
        <title>Infants hospitalized years apart are colonized by the same room-sourced microbial strains.</title>
        <authorList>
            <person name="Brooks B."/>
            <person name="Olm M.R."/>
            <person name="Firek B.A."/>
            <person name="Baker R."/>
            <person name="Thomas B.C."/>
            <person name="Morowitz M.J."/>
            <person name="Banfield J.F."/>
        </authorList>
    </citation>
    <scope>NUCLEOTIDE SEQUENCE [LARGE SCALE GENOMIC DNA]</scope>
    <source>
        <strain evidence="2">S2_005_001_R1_22</strain>
    </source>
</reference>
<dbReference type="PANTHER" id="PTHR11062">
    <property type="entry name" value="EXOSTOSIN HEPARAN SULFATE GLYCOSYLTRANSFERASE -RELATED"/>
    <property type="match status" value="1"/>
</dbReference>
<sequence length="130" mass="14827">MTLDLTDTGGFTGRQDAKDRYARAMLSTTYVLCPRGSENFSFRQYEALQAGRVPVIVDTDMVLPDAVPWKEVAVVVPYDRLDRIADIIAEDYRRHDAAAFLHRQRRALEVAETLRDGQWLDRELSRVLAA</sequence>
<dbReference type="GO" id="GO:0016757">
    <property type="term" value="F:glycosyltransferase activity"/>
    <property type="evidence" value="ECO:0007669"/>
    <property type="project" value="InterPro"/>
</dbReference>
<dbReference type="InterPro" id="IPR040911">
    <property type="entry name" value="Exostosin_GT47"/>
</dbReference>
<evidence type="ECO:0000313" key="3">
    <source>
        <dbReference type="Proteomes" id="UP000249229"/>
    </source>
</evidence>
<evidence type="ECO:0000259" key="1">
    <source>
        <dbReference type="Pfam" id="PF03016"/>
    </source>
</evidence>
<dbReference type="SUPFAM" id="SSF53756">
    <property type="entry name" value="UDP-Glycosyltransferase/glycogen phosphorylase"/>
    <property type="match status" value="1"/>
</dbReference>
<comment type="caution">
    <text evidence="2">The sequence shown here is derived from an EMBL/GenBank/DDBJ whole genome shotgun (WGS) entry which is preliminary data.</text>
</comment>
<accession>A0A2W5P0U8</accession>
<dbReference type="InterPro" id="IPR004263">
    <property type="entry name" value="Exostosin"/>
</dbReference>
<gene>
    <name evidence="2" type="ORF">DI544_14880</name>
</gene>
<proteinExistence type="predicted"/>
<organism evidence="2 3">
    <name type="scientific">Sphingomonas taxi</name>
    <dbReference type="NCBI Taxonomy" id="1549858"/>
    <lineage>
        <taxon>Bacteria</taxon>
        <taxon>Pseudomonadati</taxon>
        <taxon>Pseudomonadota</taxon>
        <taxon>Alphaproteobacteria</taxon>
        <taxon>Sphingomonadales</taxon>
        <taxon>Sphingomonadaceae</taxon>
        <taxon>Sphingomonas</taxon>
    </lineage>
</organism>
<protein>
    <recommendedName>
        <fullName evidence="1">Exostosin GT47 domain-containing protein</fullName>
    </recommendedName>
</protein>
<dbReference type="Pfam" id="PF03016">
    <property type="entry name" value="Exostosin_GT47"/>
    <property type="match status" value="1"/>
</dbReference>
<feature type="domain" description="Exostosin GT47" evidence="1">
    <location>
        <begin position="16"/>
        <end position="87"/>
    </location>
</feature>
<dbReference type="EMBL" id="QFQI01000021">
    <property type="protein sequence ID" value="PZQ58188.1"/>
    <property type="molecule type" value="Genomic_DNA"/>
</dbReference>
<dbReference type="Proteomes" id="UP000249229">
    <property type="component" value="Unassembled WGS sequence"/>
</dbReference>
<name>A0A2W5P0U8_9SPHN</name>
<dbReference type="Gene3D" id="3.40.50.2000">
    <property type="entry name" value="Glycogen Phosphorylase B"/>
    <property type="match status" value="1"/>
</dbReference>